<evidence type="ECO:0000256" key="8">
    <source>
        <dbReference type="PIRSR" id="PIRSR601501-1"/>
    </source>
</evidence>
<feature type="binding site" evidence="8">
    <location>
        <position position="43"/>
    </location>
    <ligand>
        <name>Mg(2+)</name>
        <dbReference type="ChEBI" id="CHEBI:18420"/>
    </ligand>
</feature>
<keyword evidence="5 8" id="KW-0533">Nickel</keyword>
<dbReference type="Pfam" id="PF00374">
    <property type="entry name" value="NiFeSe_Hases"/>
    <property type="match status" value="1"/>
</dbReference>
<gene>
    <name evidence="10" type="ORF">CFH80_07085</name>
</gene>
<comment type="cofactor">
    <cofactor evidence="1 8">
        <name>Ni(2+)</name>
        <dbReference type="ChEBI" id="CHEBI:49786"/>
    </cofactor>
</comment>
<dbReference type="EMBL" id="DLUG01000186">
    <property type="protein sequence ID" value="DAB36015.1"/>
    <property type="molecule type" value="Genomic_DNA"/>
</dbReference>
<dbReference type="InterPro" id="IPR001501">
    <property type="entry name" value="Ni-dep_hyd_lsu"/>
</dbReference>
<evidence type="ECO:0000256" key="9">
    <source>
        <dbReference type="RuleBase" id="RU003896"/>
    </source>
</evidence>
<dbReference type="STRING" id="366522.GCA_001548055_01421"/>
<name>A0A2D3W809_9BACT</name>
<evidence type="ECO:0000256" key="7">
    <source>
        <dbReference type="ARBA" id="ARBA00023002"/>
    </source>
</evidence>
<dbReference type="FunFam" id="1.10.645.10:FF:000002">
    <property type="entry name" value="Hydrogenase 2 large subunit"/>
    <property type="match status" value="1"/>
</dbReference>
<evidence type="ECO:0000256" key="4">
    <source>
        <dbReference type="ARBA" id="ARBA00011771"/>
    </source>
</evidence>
<protein>
    <submittedName>
        <fullName evidence="10">Nickel-dependent hydrogenase large subunit</fullName>
        <ecNumber evidence="10">1.12.99.6</ecNumber>
    </submittedName>
</protein>
<dbReference type="RefSeq" id="WP_060825959.1">
    <property type="nucleotide sequence ID" value="NZ_AP014724.1"/>
</dbReference>
<dbReference type="GO" id="GO:0008901">
    <property type="term" value="F:ferredoxin hydrogenase activity"/>
    <property type="evidence" value="ECO:0007669"/>
    <property type="project" value="InterPro"/>
</dbReference>
<feature type="binding site" evidence="8">
    <location>
        <position position="65"/>
    </location>
    <ligand>
        <name>Ni(2+)</name>
        <dbReference type="ChEBI" id="CHEBI:49786"/>
    </ligand>
</feature>
<keyword evidence="7 9" id="KW-0560">Oxidoreductase</keyword>
<feature type="binding site" evidence="8">
    <location>
        <position position="62"/>
    </location>
    <ligand>
        <name>Mg(2+)</name>
        <dbReference type="ChEBI" id="CHEBI:18420"/>
    </ligand>
</feature>
<organism evidence="10 11">
    <name type="scientific">Sulfurospirillum cavolei</name>
    <dbReference type="NCBI Taxonomy" id="366522"/>
    <lineage>
        <taxon>Bacteria</taxon>
        <taxon>Pseudomonadati</taxon>
        <taxon>Campylobacterota</taxon>
        <taxon>Epsilonproteobacteria</taxon>
        <taxon>Campylobacterales</taxon>
        <taxon>Sulfurospirillaceae</taxon>
        <taxon>Sulfurospirillum</taxon>
    </lineage>
</organism>
<dbReference type="GO" id="GO:0016151">
    <property type="term" value="F:nickel cation binding"/>
    <property type="evidence" value="ECO:0007669"/>
    <property type="project" value="InterPro"/>
</dbReference>
<evidence type="ECO:0000313" key="11">
    <source>
        <dbReference type="Proteomes" id="UP000231638"/>
    </source>
</evidence>
<keyword evidence="8" id="KW-0408">Iron</keyword>
<dbReference type="PROSITE" id="PS00507">
    <property type="entry name" value="NI_HGENASE_L_1"/>
    <property type="match status" value="1"/>
</dbReference>
<evidence type="ECO:0000256" key="2">
    <source>
        <dbReference type="ARBA" id="ARBA00004196"/>
    </source>
</evidence>
<comment type="subcellular location">
    <subcellularLocation>
        <location evidence="2">Cell envelope</location>
    </subcellularLocation>
</comment>
<proteinExistence type="inferred from homology"/>
<feature type="binding site" evidence="8">
    <location>
        <position position="555"/>
    </location>
    <ligand>
        <name>Ni(2+)</name>
        <dbReference type="ChEBI" id="CHEBI:49786"/>
    </ligand>
</feature>
<reference evidence="10 11" key="1">
    <citation type="journal article" date="2017" name="Front. Microbiol.">
        <title>Comparative Genomic Analysis of the Class Epsilonproteobacteria and Proposed Reclassification to Epsilonbacteraeota (phyl. nov.).</title>
        <authorList>
            <person name="Waite D.W."/>
            <person name="Vanwonterghem I."/>
            <person name="Rinke C."/>
            <person name="Parks D.H."/>
            <person name="Zhang Y."/>
            <person name="Takai K."/>
            <person name="Sievert S.M."/>
            <person name="Simon J."/>
            <person name="Campbell B.J."/>
            <person name="Hanson T.E."/>
            <person name="Woyke T."/>
            <person name="Klotz M.G."/>
            <person name="Hugenholtz P."/>
        </authorList>
    </citation>
    <scope>NUCLEOTIDE SEQUENCE [LARGE SCALE GENOMIC DNA]</scope>
    <source>
        <strain evidence="10">UBA11420</strain>
    </source>
</reference>
<dbReference type="PANTHER" id="PTHR42958">
    <property type="entry name" value="HYDROGENASE-2 LARGE CHAIN"/>
    <property type="match status" value="1"/>
</dbReference>
<dbReference type="Proteomes" id="UP000231638">
    <property type="component" value="Unassembled WGS sequence"/>
</dbReference>
<comment type="cofactor">
    <cofactor evidence="8">
        <name>Fe cation</name>
        <dbReference type="ChEBI" id="CHEBI:24875"/>
    </cofactor>
</comment>
<evidence type="ECO:0000313" key="10">
    <source>
        <dbReference type="EMBL" id="DAB36015.1"/>
    </source>
</evidence>
<comment type="subunit">
    <text evidence="4">Heterodimer of a large and a small subunit.</text>
</comment>
<dbReference type="EC" id="1.12.99.6" evidence="10"/>
<dbReference type="PANTHER" id="PTHR42958:SF2">
    <property type="entry name" value="UPTAKE HYDROGENASE LARGE SUBUNIT"/>
    <property type="match status" value="1"/>
</dbReference>
<evidence type="ECO:0000256" key="6">
    <source>
        <dbReference type="ARBA" id="ARBA00022723"/>
    </source>
</evidence>
<feature type="binding site" evidence="8">
    <location>
        <position position="65"/>
    </location>
    <ligand>
        <name>Fe cation</name>
        <dbReference type="ChEBI" id="CHEBI:24875"/>
    </ligand>
</feature>
<dbReference type="GO" id="GO:0033748">
    <property type="term" value="F:hydrogenase (acceptor) activity"/>
    <property type="evidence" value="ECO:0007669"/>
    <property type="project" value="UniProtKB-EC"/>
</dbReference>
<feature type="binding site" evidence="8">
    <location>
        <position position="561"/>
    </location>
    <ligand>
        <name>Mg(2+)</name>
        <dbReference type="ChEBI" id="CHEBI:18420"/>
    </ligand>
</feature>
<dbReference type="GO" id="GO:0030313">
    <property type="term" value="C:cell envelope"/>
    <property type="evidence" value="ECO:0007669"/>
    <property type="project" value="UniProtKB-SubCell"/>
</dbReference>
<accession>A0A2D3W809</accession>
<comment type="caution">
    <text evidence="10">The sequence shown here is derived from an EMBL/GenBank/DDBJ whole genome shotgun (WGS) entry which is preliminary data.</text>
</comment>
<dbReference type="PROSITE" id="PS00508">
    <property type="entry name" value="NI_HGENASE_L_2"/>
    <property type="match status" value="1"/>
</dbReference>
<dbReference type="InterPro" id="IPR029014">
    <property type="entry name" value="NiFe-Hase_large"/>
</dbReference>
<dbReference type="Gene3D" id="1.10.645.10">
    <property type="entry name" value="Cytochrome-c3 Hydrogenase, chain B"/>
    <property type="match status" value="1"/>
</dbReference>
<evidence type="ECO:0000256" key="1">
    <source>
        <dbReference type="ARBA" id="ARBA00001967"/>
    </source>
</evidence>
<dbReference type="SUPFAM" id="SSF56762">
    <property type="entry name" value="HydB/Nqo4-like"/>
    <property type="match status" value="1"/>
</dbReference>
<dbReference type="InterPro" id="IPR050867">
    <property type="entry name" value="NiFe/NiFeSe_hydrgnase_LSU"/>
</dbReference>
<sequence length="582" mass="64422">MSKRIVVDPITRIEGHLRVEVIVDDNNVVTEAYSSSTLWRGIETILKGRDPRDAGFMTQRICGVCTYSHYKAGIVAVEDALGIEPPLNAKLTRTLMNCALFLHDHPVHFYHLHGLDWVDVVSALKADPHKAAQEAFKYTDAPLACGADDLVVVQKRVAEFVKKGHLGPFANAYWGHSTYKLTPEQNLIAVSHYLKALEMQRIAAQMMAVFGAKQPHPQSLTVGGVTCVMDLQSPARLGEFMTKFKELADFVNRAYYPDVVMAGLAYAGEPSVNAGLGVPNLFTYKEFQLNAKEFLFESGVMMGEDVINLVSGKPFKVQQLDESKITEEATHSWYKDNAAYHPYEGRQEPNYTGFKDAETINDKGVLAPTKVIDEKGKYTWVKAPRYDGKPLQVGPLANIVVNYALGNKRVKTVVDKFLKDTGLPITAVASTLGRTACRMLEAKVIADYGLEAFSALIQNLKVDDSTYTSYKIDKNKEYKGRYIGNVPRGVLSHWVKIKNGVIENYQAVVPTTWNASPKDAKGVRGSYEESLIGLKLADLSQPLEIVRIIHSYDPCLACAVHVMDKKGNEMSSYKVNVSGASC</sequence>
<feature type="binding site" evidence="8">
    <location>
        <position position="558"/>
    </location>
    <ligand>
        <name>Fe cation</name>
        <dbReference type="ChEBI" id="CHEBI:24875"/>
    </ligand>
</feature>
<comment type="similarity">
    <text evidence="3 9">Belongs to the [NiFe]/[NiFeSe] hydrogenase large subunit family.</text>
</comment>
<evidence type="ECO:0000256" key="5">
    <source>
        <dbReference type="ARBA" id="ARBA00022596"/>
    </source>
</evidence>
<dbReference type="AlphaFoldDB" id="A0A2D3W809"/>
<keyword evidence="8" id="KW-0460">Magnesium</keyword>
<evidence type="ECO:0000256" key="3">
    <source>
        <dbReference type="ARBA" id="ARBA00009292"/>
    </source>
</evidence>
<dbReference type="InterPro" id="IPR018194">
    <property type="entry name" value="Ni-dep_hyd_lsu_Ni_BS"/>
</dbReference>
<keyword evidence="6 8" id="KW-0479">Metal-binding</keyword>